<dbReference type="PANTHER" id="PTHR43194">
    <property type="entry name" value="HYDROLASE ALPHA/BETA FOLD FAMILY"/>
    <property type="match status" value="1"/>
</dbReference>
<proteinExistence type="predicted"/>
<dbReference type="PANTHER" id="PTHR43194:SF2">
    <property type="entry name" value="PEROXISOMAL MEMBRANE PROTEIN LPX1"/>
    <property type="match status" value="1"/>
</dbReference>
<dbReference type="InterPro" id="IPR029058">
    <property type="entry name" value="AB_hydrolase_fold"/>
</dbReference>
<dbReference type="PRINTS" id="PR00412">
    <property type="entry name" value="EPOXHYDRLASE"/>
</dbReference>
<evidence type="ECO:0000313" key="3">
    <source>
        <dbReference type="Proteomes" id="UP000239494"/>
    </source>
</evidence>
<reference evidence="2 3" key="1">
    <citation type="submission" date="2018-03" db="EMBL/GenBank/DDBJ databases">
        <title>Genomic Encyclopedia of Archaeal and Bacterial Type Strains, Phase II (KMG-II): from individual species to whole genera.</title>
        <authorList>
            <person name="Goeker M."/>
        </authorList>
    </citation>
    <scope>NUCLEOTIDE SEQUENCE [LARGE SCALE GENOMIC DNA]</scope>
    <source>
        <strain evidence="2 3">DSM 44720</strain>
    </source>
</reference>
<dbReference type="RefSeq" id="WP_106194702.1">
    <property type="nucleotide sequence ID" value="NZ_PVTF01000016.1"/>
</dbReference>
<name>A0A2T0SMD4_9PSEU</name>
<accession>A0A2T0SMD4</accession>
<dbReference type="InterPro" id="IPR000639">
    <property type="entry name" value="Epox_hydrolase-like"/>
</dbReference>
<protein>
    <submittedName>
        <fullName evidence="2">Pimeloyl-ACP methyl ester carboxylesterase</fullName>
    </submittedName>
</protein>
<dbReference type="InterPro" id="IPR000073">
    <property type="entry name" value="AB_hydrolase_1"/>
</dbReference>
<dbReference type="EMBL" id="PVTF01000016">
    <property type="protein sequence ID" value="PRY34546.1"/>
    <property type="molecule type" value="Genomic_DNA"/>
</dbReference>
<dbReference type="InterPro" id="IPR050228">
    <property type="entry name" value="Carboxylesterase_BioH"/>
</dbReference>
<dbReference type="PRINTS" id="PR00111">
    <property type="entry name" value="ABHYDROLASE"/>
</dbReference>
<dbReference type="Proteomes" id="UP000239494">
    <property type="component" value="Unassembled WGS sequence"/>
</dbReference>
<dbReference type="AlphaFoldDB" id="A0A2T0SMD4"/>
<evidence type="ECO:0000259" key="1">
    <source>
        <dbReference type="Pfam" id="PF00561"/>
    </source>
</evidence>
<organism evidence="2 3">
    <name type="scientific">Umezawaea tangerina</name>
    <dbReference type="NCBI Taxonomy" id="84725"/>
    <lineage>
        <taxon>Bacteria</taxon>
        <taxon>Bacillati</taxon>
        <taxon>Actinomycetota</taxon>
        <taxon>Actinomycetes</taxon>
        <taxon>Pseudonocardiales</taxon>
        <taxon>Pseudonocardiaceae</taxon>
        <taxon>Umezawaea</taxon>
    </lineage>
</organism>
<dbReference type="Pfam" id="PF00561">
    <property type="entry name" value="Abhydrolase_1"/>
    <property type="match status" value="1"/>
</dbReference>
<evidence type="ECO:0000313" key="2">
    <source>
        <dbReference type="EMBL" id="PRY34546.1"/>
    </source>
</evidence>
<dbReference type="SUPFAM" id="SSF53474">
    <property type="entry name" value="alpha/beta-Hydrolases"/>
    <property type="match status" value="1"/>
</dbReference>
<dbReference type="OrthoDB" id="495620at2"/>
<feature type="domain" description="AB hydrolase-1" evidence="1">
    <location>
        <begin position="23"/>
        <end position="249"/>
    </location>
</feature>
<dbReference type="GO" id="GO:0003824">
    <property type="term" value="F:catalytic activity"/>
    <property type="evidence" value="ECO:0007669"/>
    <property type="project" value="InterPro"/>
</dbReference>
<gene>
    <name evidence="2" type="ORF">CLV43_11653</name>
</gene>
<keyword evidence="3" id="KW-1185">Reference proteome</keyword>
<dbReference type="Gene3D" id="3.40.50.1820">
    <property type="entry name" value="alpha/beta hydrolase"/>
    <property type="match status" value="1"/>
</dbReference>
<sequence>MITGTVAVDGGELAYDVRGDGSPVVLLHGGYLSRAMWDAQADVLARDHTVIRYDARGHGGSSTPTGPFAHHEDLRLLLAGLDVPRASLVGMSLGGLTALDLAIARPDLVDRLVLVGSGISGMVFRDPFVLEHMGGFGAAGGVDGRVELVLRTWVDGPHRSPDEVDPAVRERCREVVLDNFVRHRAAPKPSTPFGAVGRVAELAAPTLLLVGALDSSDIHGAADLVAREAPAARKVVVPGAGHLVNLDRPAEFDRLVVDFLSRPGAARPARWPRAAGSCPPPPRP</sequence>
<comment type="caution">
    <text evidence="2">The sequence shown here is derived from an EMBL/GenBank/DDBJ whole genome shotgun (WGS) entry which is preliminary data.</text>
</comment>